<dbReference type="PANTHER" id="PTHR24260">
    <property type="match status" value="1"/>
</dbReference>
<evidence type="ECO:0000259" key="4">
    <source>
        <dbReference type="SMART" id="SM00020"/>
    </source>
</evidence>
<dbReference type="SMART" id="SM00020">
    <property type="entry name" value="Tryp_SPc"/>
    <property type="match status" value="1"/>
</dbReference>
<feature type="signal peptide" evidence="3">
    <location>
        <begin position="1"/>
        <end position="20"/>
    </location>
</feature>
<dbReference type="InterPro" id="IPR009003">
    <property type="entry name" value="Peptidase_S1_PA"/>
</dbReference>
<protein>
    <recommendedName>
        <fullName evidence="4">Peptidase S1 domain-containing protein</fullName>
    </recommendedName>
</protein>
<dbReference type="Proteomes" id="UP001153069">
    <property type="component" value="Unassembled WGS sequence"/>
</dbReference>
<keyword evidence="3" id="KW-0732">Signal</keyword>
<comment type="caution">
    <text evidence="5">The sequence shown here is derived from an EMBL/GenBank/DDBJ whole genome shotgun (WGS) entry which is preliminary data.</text>
</comment>
<feature type="domain" description="Peptidase S1" evidence="4">
    <location>
        <begin position="35"/>
        <end position="240"/>
    </location>
</feature>
<evidence type="ECO:0000256" key="2">
    <source>
        <dbReference type="SAM" id="MobiDB-lite"/>
    </source>
</evidence>
<dbReference type="InterPro" id="IPR051333">
    <property type="entry name" value="CLIP_Serine_Protease"/>
</dbReference>
<evidence type="ECO:0000313" key="5">
    <source>
        <dbReference type="EMBL" id="CAB9512059.1"/>
    </source>
</evidence>
<sequence length="318" mass="33248">MLNALLTFLLFAVALRGAAARRLGANEDPREAIASIANGDDALPGEFPFFALICTDRSDPGSCGCGGSLIAPNRDWDGRVGRGNDVAVLHLDSNLLTPALASLNMDTGIALSAVRAIGFGRTEAGRLSNTLQKADLDVTTDCQAPPDVFCARVDAGIATCHVRRRQASVRKHHVSVHPISNEPSETHLVAPLTSDSGGPHLSTDDTSLQVGITSYGFGKCPDDPNRRSGQVNVAFHHAYIQGEIATNPGVCTTRVIQPSSTPSSNPSSSPSVLSSSPSLAPSHGPCESPKEPSSSPSVSVAISSSQPRTQRPPKQFTN</sequence>
<dbReference type="InterPro" id="IPR043504">
    <property type="entry name" value="Peptidase_S1_PA_chymotrypsin"/>
</dbReference>
<feature type="region of interest" description="Disordered" evidence="2">
    <location>
        <begin position="175"/>
        <end position="206"/>
    </location>
</feature>
<dbReference type="InterPro" id="IPR001254">
    <property type="entry name" value="Trypsin_dom"/>
</dbReference>
<evidence type="ECO:0000256" key="1">
    <source>
        <dbReference type="ARBA" id="ARBA00023026"/>
    </source>
</evidence>
<dbReference type="GO" id="GO:0006508">
    <property type="term" value="P:proteolysis"/>
    <property type="evidence" value="ECO:0007669"/>
    <property type="project" value="InterPro"/>
</dbReference>
<keyword evidence="6" id="KW-1185">Reference proteome</keyword>
<feature type="chain" id="PRO_5040466433" description="Peptidase S1 domain-containing protein" evidence="3">
    <location>
        <begin position="21"/>
        <end position="318"/>
    </location>
</feature>
<feature type="region of interest" description="Disordered" evidence="2">
    <location>
        <begin position="253"/>
        <end position="318"/>
    </location>
</feature>
<feature type="compositionally biased region" description="Low complexity" evidence="2">
    <location>
        <begin position="258"/>
        <end position="307"/>
    </location>
</feature>
<dbReference type="GO" id="GO:0004252">
    <property type="term" value="F:serine-type endopeptidase activity"/>
    <property type="evidence" value="ECO:0007669"/>
    <property type="project" value="InterPro"/>
</dbReference>
<accession>A0A9N8E5C8</accession>
<dbReference type="Pfam" id="PF00089">
    <property type="entry name" value="Trypsin"/>
    <property type="match status" value="1"/>
</dbReference>
<proteinExistence type="predicted"/>
<evidence type="ECO:0000256" key="3">
    <source>
        <dbReference type="SAM" id="SignalP"/>
    </source>
</evidence>
<dbReference type="AlphaFoldDB" id="A0A9N8E5C8"/>
<name>A0A9N8E5C8_9STRA</name>
<organism evidence="5 6">
    <name type="scientific">Seminavis robusta</name>
    <dbReference type="NCBI Taxonomy" id="568900"/>
    <lineage>
        <taxon>Eukaryota</taxon>
        <taxon>Sar</taxon>
        <taxon>Stramenopiles</taxon>
        <taxon>Ochrophyta</taxon>
        <taxon>Bacillariophyta</taxon>
        <taxon>Bacillariophyceae</taxon>
        <taxon>Bacillariophycidae</taxon>
        <taxon>Naviculales</taxon>
        <taxon>Naviculaceae</taxon>
        <taxon>Seminavis</taxon>
    </lineage>
</organism>
<reference evidence="5" key="1">
    <citation type="submission" date="2020-06" db="EMBL/GenBank/DDBJ databases">
        <authorList>
            <consortium name="Plant Systems Biology data submission"/>
        </authorList>
    </citation>
    <scope>NUCLEOTIDE SEQUENCE</scope>
    <source>
        <strain evidence="5">D6</strain>
    </source>
</reference>
<gene>
    <name evidence="5" type="ORF">SEMRO_516_G158480.1</name>
</gene>
<dbReference type="PANTHER" id="PTHR24260:SF132">
    <property type="entry name" value="PEPTIDASE S1 DOMAIN-CONTAINING PROTEIN"/>
    <property type="match status" value="1"/>
</dbReference>
<dbReference type="Gene3D" id="2.40.10.10">
    <property type="entry name" value="Trypsin-like serine proteases"/>
    <property type="match status" value="1"/>
</dbReference>
<dbReference type="SUPFAM" id="SSF50494">
    <property type="entry name" value="Trypsin-like serine proteases"/>
    <property type="match status" value="1"/>
</dbReference>
<keyword evidence="1" id="KW-0843">Virulence</keyword>
<evidence type="ECO:0000313" key="6">
    <source>
        <dbReference type="Proteomes" id="UP001153069"/>
    </source>
</evidence>
<dbReference type="EMBL" id="CAICTM010000515">
    <property type="protein sequence ID" value="CAB9512059.1"/>
    <property type="molecule type" value="Genomic_DNA"/>
</dbReference>